<protein>
    <submittedName>
        <fullName evidence="7">NINE protein</fullName>
    </submittedName>
</protein>
<keyword evidence="8" id="KW-1185">Reference proteome</keyword>
<evidence type="ECO:0000256" key="5">
    <source>
        <dbReference type="SAM" id="Phobius"/>
    </source>
</evidence>
<dbReference type="Proteomes" id="UP000481327">
    <property type="component" value="Unassembled WGS sequence"/>
</dbReference>
<feature type="domain" description="TM2" evidence="6">
    <location>
        <begin position="39"/>
        <end position="83"/>
    </location>
</feature>
<dbReference type="GO" id="GO:0016020">
    <property type="term" value="C:membrane"/>
    <property type="evidence" value="ECO:0007669"/>
    <property type="project" value="UniProtKB-SubCell"/>
</dbReference>
<evidence type="ECO:0000313" key="8">
    <source>
        <dbReference type="Proteomes" id="UP000481327"/>
    </source>
</evidence>
<feature type="transmembrane region" description="Helical" evidence="5">
    <location>
        <begin position="68"/>
        <end position="87"/>
    </location>
</feature>
<feature type="transmembrane region" description="Helical" evidence="5">
    <location>
        <begin position="130"/>
        <end position="147"/>
    </location>
</feature>
<gene>
    <name evidence="7" type="ORF">F3168_01920</name>
</gene>
<evidence type="ECO:0000256" key="4">
    <source>
        <dbReference type="ARBA" id="ARBA00023136"/>
    </source>
</evidence>
<organism evidence="7 8">
    <name type="scientific">Sandarakinorhabdus fusca</name>
    <dbReference type="NCBI Taxonomy" id="1439888"/>
    <lineage>
        <taxon>Bacteria</taxon>
        <taxon>Pseudomonadati</taxon>
        <taxon>Pseudomonadota</taxon>
        <taxon>Alphaproteobacteria</taxon>
        <taxon>Sphingomonadales</taxon>
        <taxon>Sphingosinicellaceae</taxon>
        <taxon>Sandarakinorhabdus</taxon>
    </lineage>
</organism>
<dbReference type="Pfam" id="PF05154">
    <property type="entry name" value="TM2"/>
    <property type="match status" value="1"/>
</dbReference>
<sequence length="160" mass="16984">MTLIECRPPGLASLCAAGHIVGMIDPAAKPDLALYEAGRKSTFVAYLLWFFLGLFGAHRFYTRAGKTGWVLLALHVGGWLLVGIGYYSGATTDTQTIETVFGSSTNTSIAFDGSGGPLAGIGGVLRSLAWLWWLVDIVLVPGLVRGWNNRLAAGLGMAVR</sequence>
<evidence type="ECO:0000256" key="1">
    <source>
        <dbReference type="ARBA" id="ARBA00004141"/>
    </source>
</evidence>
<dbReference type="EMBL" id="WIOL01000001">
    <property type="protein sequence ID" value="MQT16020.1"/>
    <property type="molecule type" value="Genomic_DNA"/>
</dbReference>
<keyword evidence="4 5" id="KW-0472">Membrane</keyword>
<name>A0A7C9KGE2_9SPHN</name>
<proteinExistence type="predicted"/>
<evidence type="ECO:0000259" key="6">
    <source>
        <dbReference type="Pfam" id="PF05154"/>
    </source>
</evidence>
<accession>A0A7C9KGE2</accession>
<comment type="subcellular location">
    <subcellularLocation>
        <location evidence="1">Membrane</location>
        <topology evidence="1">Multi-pass membrane protein</topology>
    </subcellularLocation>
</comment>
<dbReference type="AlphaFoldDB" id="A0A7C9KGE2"/>
<feature type="transmembrane region" description="Helical" evidence="5">
    <location>
        <begin position="43"/>
        <end position="61"/>
    </location>
</feature>
<evidence type="ECO:0000256" key="3">
    <source>
        <dbReference type="ARBA" id="ARBA00022989"/>
    </source>
</evidence>
<keyword evidence="2 5" id="KW-0812">Transmembrane</keyword>
<reference evidence="7 8" key="1">
    <citation type="submission" date="2019-09" db="EMBL/GenBank/DDBJ databases">
        <title>Polymorphobacter sp. isolated from a lake in China.</title>
        <authorList>
            <person name="Liu Z."/>
        </authorList>
    </citation>
    <scope>NUCLEOTIDE SEQUENCE [LARGE SCALE GENOMIC DNA]</scope>
    <source>
        <strain evidence="7 8">D40P</strain>
    </source>
</reference>
<dbReference type="OrthoDB" id="2004788at2"/>
<evidence type="ECO:0000313" key="7">
    <source>
        <dbReference type="EMBL" id="MQT16020.1"/>
    </source>
</evidence>
<comment type="caution">
    <text evidence="7">The sequence shown here is derived from an EMBL/GenBank/DDBJ whole genome shotgun (WGS) entry which is preliminary data.</text>
</comment>
<dbReference type="InterPro" id="IPR007829">
    <property type="entry name" value="TM2"/>
</dbReference>
<keyword evidence="3 5" id="KW-1133">Transmembrane helix</keyword>
<evidence type="ECO:0000256" key="2">
    <source>
        <dbReference type="ARBA" id="ARBA00022692"/>
    </source>
</evidence>